<evidence type="ECO:0000313" key="3">
    <source>
        <dbReference type="EMBL" id="OOS26806.1"/>
    </source>
</evidence>
<dbReference type="STRING" id="573983.B0681_00325"/>
<dbReference type="EMBL" id="MUYV01000001">
    <property type="protein sequence ID" value="OOS26806.1"/>
    <property type="molecule type" value="Genomic_DNA"/>
</dbReference>
<keyword evidence="2" id="KW-0812">Transmembrane</keyword>
<dbReference type="InterPro" id="IPR008620">
    <property type="entry name" value="FixH"/>
</dbReference>
<evidence type="ECO:0000313" key="4">
    <source>
        <dbReference type="Proteomes" id="UP000190683"/>
    </source>
</evidence>
<dbReference type="Proteomes" id="UP000190683">
    <property type="component" value="Unassembled WGS sequence"/>
</dbReference>
<keyword evidence="2" id="KW-1133">Transmembrane helix</keyword>
<accession>A0A1T0CWU8</accession>
<name>A0A1T0CWU8_9GAMM</name>
<keyword evidence="4" id="KW-1185">Reference proteome</keyword>
<feature type="compositionally biased region" description="Basic and acidic residues" evidence="1">
    <location>
        <begin position="198"/>
        <end position="212"/>
    </location>
</feature>
<protein>
    <recommendedName>
        <fullName evidence="5">FixH family protein</fullName>
    </recommendedName>
</protein>
<feature type="region of interest" description="Disordered" evidence="1">
    <location>
        <begin position="192"/>
        <end position="212"/>
    </location>
</feature>
<evidence type="ECO:0000256" key="2">
    <source>
        <dbReference type="SAM" id="Phobius"/>
    </source>
</evidence>
<dbReference type="Pfam" id="PF05751">
    <property type="entry name" value="FixH"/>
    <property type="match status" value="1"/>
</dbReference>
<gene>
    <name evidence="3" type="ORF">B0681_00325</name>
</gene>
<keyword evidence="2" id="KW-0472">Membrane</keyword>
<organism evidence="3 4">
    <name type="scientific">Moraxella porci DSM 25326</name>
    <dbReference type="NCBI Taxonomy" id="573983"/>
    <lineage>
        <taxon>Bacteria</taxon>
        <taxon>Pseudomonadati</taxon>
        <taxon>Pseudomonadota</taxon>
        <taxon>Gammaproteobacteria</taxon>
        <taxon>Moraxellales</taxon>
        <taxon>Moraxellaceae</taxon>
        <taxon>Moraxella</taxon>
    </lineage>
</organism>
<dbReference type="AlphaFoldDB" id="A0A1T0CWU8"/>
<reference evidence="3 4" key="1">
    <citation type="submission" date="2017-02" db="EMBL/GenBank/DDBJ databases">
        <title>Draft genome sequence of Moraxella porci CCUG 54912T type strain.</title>
        <authorList>
            <person name="Salva-Serra F."/>
            <person name="Engstrom-Jakobsson H."/>
            <person name="Thorell K."/>
            <person name="Jaen-Luchoro D."/>
            <person name="Gonzales-Siles L."/>
            <person name="Karlsson R."/>
            <person name="Yazdan S."/>
            <person name="Boulund F."/>
            <person name="Johnning A."/>
            <person name="Engstrand L."/>
            <person name="Kristiansson E."/>
            <person name="Moore E."/>
        </authorList>
    </citation>
    <scope>NUCLEOTIDE SEQUENCE [LARGE SCALE GENOMIC DNA]</scope>
    <source>
        <strain evidence="3 4">CCUG 54912</strain>
    </source>
</reference>
<sequence length="212" mass="24550">MHHTSSNQPNNLWYKNYMVLVFVIGLPALVVIVCLFFIYYSIKIQDSTVRDDWYMDGKALYQDASRDQMTYDLGISGVMRFEQQDDKTRLRFELNYPADNLTTHTLNDGTPLVYPKTLSAKISHATDISKDRDVALVHQSDNVYYGEVVMDQSPAKYYVQIENDGAHNWRLVQHETFPINNISFHPLTSFDHTGNHLPDQRNKRADVSDKVE</sequence>
<feature type="transmembrane region" description="Helical" evidence="2">
    <location>
        <begin position="17"/>
        <end position="40"/>
    </location>
</feature>
<evidence type="ECO:0000256" key="1">
    <source>
        <dbReference type="SAM" id="MobiDB-lite"/>
    </source>
</evidence>
<proteinExistence type="predicted"/>
<comment type="caution">
    <text evidence="3">The sequence shown here is derived from an EMBL/GenBank/DDBJ whole genome shotgun (WGS) entry which is preliminary data.</text>
</comment>
<evidence type="ECO:0008006" key="5">
    <source>
        <dbReference type="Google" id="ProtNLM"/>
    </source>
</evidence>